<dbReference type="OrthoDB" id="69928at2759"/>
<dbReference type="Proteomes" id="UP000092666">
    <property type="component" value="Unassembled WGS sequence"/>
</dbReference>
<dbReference type="AlphaFoldDB" id="A0A1B9GQ74"/>
<evidence type="ECO:0000313" key="5">
    <source>
        <dbReference type="Proteomes" id="UP000092666"/>
    </source>
</evidence>
<feature type="compositionally biased region" description="Polar residues" evidence="1">
    <location>
        <begin position="911"/>
        <end position="935"/>
    </location>
</feature>
<keyword evidence="5" id="KW-1185">Reference proteome</keyword>
<feature type="region of interest" description="Disordered" evidence="1">
    <location>
        <begin position="179"/>
        <end position="198"/>
    </location>
</feature>
<feature type="compositionally biased region" description="Low complexity" evidence="1">
    <location>
        <begin position="797"/>
        <end position="810"/>
    </location>
</feature>
<feature type="region of interest" description="Disordered" evidence="1">
    <location>
        <begin position="670"/>
        <end position="721"/>
    </location>
</feature>
<dbReference type="InterPro" id="IPR018834">
    <property type="entry name" value="DNA/RNA-bd_Est1-type"/>
</dbReference>
<protein>
    <recommendedName>
        <fullName evidence="6">DNA/RNA-binding domain-containing protein</fullName>
    </recommendedName>
</protein>
<organism evidence="4 5">
    <name type="scientific">Kwoniella heveanensis BCC8398</name>
    <dbReference type="NCBI Taxonomy" id="1296120"/>
    <lineage>
        <taxon>Eukaryota</taxon>
        <taxon>Fungi</taxon>
        <taxon>Dikarya</taxon>
        <taxon>Basidiomycota</taxon>
        <taxon>Agaricomycotina</taxon>
        <taxon>Tremellomycetes</taxon>
        <taxon>Tremellales</taxon>
        <taxon>Cryptococcaceae</taxon>
        <taxon>Kwoniella</taxon>
    </lineage>
</organism>
<evidence type="ECO:0000259" key="2">
    <source>
        <dbReference type="Pfam" id="PF10373"/>
    </source>
</evidence>
<proteinExistence type="predicted"/>
<dbReference type="Pfam" id="PF10374">
    <property type="entry name" value="EST1"/>
    <property type="match status" value="1"/>
</dbReference>
<sequence>MSSAVSLSRLPVSAPYPELSIAESDPDAALAYGCKLTRWDSIHRSYPSCRDLHLVILFAHSLSPYAQSLDQIWHHTTYLLIAAYRDLLANIERTLSLPGSQPSSGSRTRRGGGGERGGGGSGKDERSQIASDLKKAATRFRQALSTEETFYRSLIGRIVNHHDLAQVDDTASYLAEAKIPLGDSNDEDDERANGKLETDQEKRDKLALVYKGLICLGDLERYKEQYKEPSKSRRGRSNQGPSGGRTVEEEKFGAAKRYYEIARGLQPDDGAAFNQLAVISTYQSNDFCTTYYYFRALAIRNAFKGADGILYKFFGKVFERWRARQKEDRLKEGNESGEDGEVVQGKDEVQVWKGELVVLVGILYLKAGFTFLPTLQPPVLETFSMLLKARRLSAEVVVKTTAVAIGSHYRARSTMGLEQPPKQIQRSLEAETKALEFLLNTFEVLMRVGAEEVEEARSTLGDESALALDGEDGNEDQLPQFISAVLRRILPSLRIVSKWIKLDLEYLNRHTSLPAFTSFWATYRRFIDAVESVFPIDRLPSLPNPLEEDIDMRGFMPLQRGITTHGGPTNGHSTATGDPEGTGVHGDVHPNEEQLMRLADLQVDAKLITQRRSGSNLGGGPDVLALPSSTIGVAENGMVRDEDQADLASVSTETEDDPVNLAMRATLGAGSSIDVEEDRDAEMSWNQRPQAAISAPSTDHPLLHHPEFATATPSLPSTKKPTAYDLLQNLMLESTPTPPAQHPSFANLPTGNPSSSPGPTSTSSPHAAPGSGHPPPAPGAGATAGPTGGNALLFGAPPSGSSSLGPSSGSIWTMTREESEKGQKRASAGNLASIWGNPPPSGEATSVPSLFAATSMNLTHTSTTTHNNPSVPMPTAAPYAHATDINQGYSPVGYPTYGAAPAHATVPPLSQYASPHQSQTQPRTQHPHLNSTLWDFSTAPLSSSSSPSAFPPTSPAYPYDSIQGQIPYYAQPTYLSKFSQPGAGITPKAESPGTGYGSPHGYAGYGYEGAWTTSGSGSGATGGQGSDNQAGYGRPP</sequence>
<feature type="region of interest" description="Disordered" evidence="1">
    <location>
        <begin position="98"/>
        <end position="128"/>
    </location>
</feature>
<dbReference type="InterPro" id="IPR019458">
    <property type="entry name" value="Est1-like_N"/>
</dbReference>
<dbReference type="PANTHER" id="PTHR15696">
    <property type="entry name" value="SMG-7 SUPPRESSOR WITH MORPHOLOGICAL EFFECT ON GENITALIA PROTEIN 7"/>
    <property type="match status" value="1"/>
</dbReference>
<dbReference type="Gene3D" id="1.25.40.10">
    <property type="entry name" value="Tetratricopeptide repeat domain"/>
    <property type="match status" value="1"/>
</dbReference>
<feature type="domain" description="Telomerase activating protein Est1-like N-terminal" evidence="3">
    <location>
        <begin position="68"/>
        <end position="226"/>
    </location>
</feature>
<gene>
    <name evidence="4" type="ORF">I316_05201</name>
</gene>
<evidence type="ECO:0008006" key="6">
    <source>
        <dbReference type="Google" id="ProtNLM"/>
    </source>
</evidence>
<feature type="compositionally biased region" description="Polar residues" evidence="1">
    <location>
        <begin position="711"/>
        <end position="720"/>
    </location>
</feature>
<feature type="region of interest" description="Disordered" evidence="1">
    <location>
        <begin position="733"/>
        <end position="845"/>
    </location>
</feature>
<feature type="compositionally biased region" description="Low complexity" evidence="1">
    <location>
        <begin position="936"/>
        <end position="948"/>
    </location>
</feature>
<feature type="region of interest" description="Disordered" evidence="1">
    <location>
        <begin position="908"/>
        <end position="956"/>
    </location>
</feature>
<evidence type="ECO:0000259" key="3">
    <source>
        <dbReference type="Pfam" id="PF10374"/>
    </source>
</evidence>
<reference evidence="4 5" key="1">
    <citation type="submission" date="2013-07" db="EMBL/GenBank/DDBJ databases">
        <title>The Genome Sequence of Cryptococcus heveanensis BCC8398.</title>
        <authorList>
            <consortium name="The Broad Institute Genome Sequencing Platform"/>
            <person name="Cuomo C."/>
            <person name="Litvintseva A."/>
            <person name="Chen Y."/>
            <person name="Heitman J."/>
            <person name="Sun S."/>
            <person name="Springer D."/>
            <person name="Dromer F."/>
            <person name="Young S.K."/>
            <person name="Zeng Q."/>
            <person name="Gargeya S."/>
            <person name="Fitzgerald M."/>
            <person name="Abouelleil A."/>
            <person name="Alvarado L."/>
            <person name="Berlin A.M."/>
            <person name="Chapman S.B."/>
            <person name="Dewar J."/>
            <person name="Goldberg J."/>
            <person name="Griggs A."/>
            <person name="Gujja S."/>
            <person name="Hansen M."/>
            <person name="Howarth C."/>
            <person name="Imamovic A."/>
            <person name="Larimer J."/>
            <person name="McCowan C."/>
            <person name="Murphy C."/>
            <person name="Pearson M."/>
            <person name="Priest M."/>
            <person name="Roberts A."/>
            <person name="Saif S."/>
            <person name="Shea T."/>
            <person name="Sykes S."/>
            <person name="Wortman J."/>
            <person name="Nusbaum C."/>
            <person name="Birren B."/>
        </authorList>
    </citation>
    <scope>NUCLEOTIDE SEQUENCE [LARGE SCALE GENOMIC DNA]</scope>
    <source>
        <strain evidence="4 5">BCC8398</strain>
    </source>
</reference>
<evidence type="ECO:0000256" key="1">
    <source>
        <dbReference type="SAM" id="MobiDB-lite"/>
    </source>
</evidence>
<evidence type="ECO:0000313" key="4">
    <source>
        <dbReference type="EMBL" id="OCF33156.1"/>
    </source>
</evidence>
<dbReference type="InterPro" id="IPR045153">
    <property type="entry name" value="Est1/Ebs1-like"/>
</dbReference>
<dbReference type="STRING" id="1296120.A0A1B9GQ74"/>
<feature type="domain" description="DNA/RNA-binding" evidence="2">
    <location>
        <begin position="255"/>
        <end position="559"/>
    </location>
</feature>
<dbReference type="PANTHER" id="PTHR15696:SF36">
    <property type="entry name" value="NONSENSE-MEDIATED MRNA DECAY FACTOR"/>
    <property type="match status" value="1"/>
</dbReference>
<dbReference type="EMBL" id="KV700127">
    <property type="protein sequence ID" value="OCF33156.1"/>
    <property type="molecule type" value="Genomic_DNA"/>
</dbReference>
<feature type="region of interest" description="Disordered" evidence="1">
    <location>
        <begin position="1011"/>
        <end position="1036"/>
    </location>
</feature>
<dbReference type="SUPFAM" id="SSF48452">
    <property type="entry name" value="TPR-like"/>
    <property type="match status" value="1"/>
</dbReference>
<reference evidence="5" key="2">
    <citation type="submission" date="2013-12" db="EMBL/GenBank/DDBJ databases">
        <title>Evolution of pathogenesis and genome organization in the Tremellales.</title>
        <authorList>
            <person name="Cuomo C."/>
            <person name="Litvintseva A."/>
            <person name="Heitman J."/>
            <person name="Chen Y."/>
            <person name="Sun S."/>
            <person name="Springer D."/>
            <person name="Dromer F."/>
            <person name="Young S."/>
            <person name="Zeng Q."/>
            <person name="Chapman S."/>
            <person name="Gujja S."/>
            <person name="Saif S."/>
            <person name="Birren B."/>
        </authorList>
    </citation>
    <scope>NUCLEOTIDE SEQUENCE [LARGE SCALE GENOMIC DNA]</scope>
    <source>
        <strain evidence="5">BCC8398</strain>
    </source>
</reference>
<dbReference type="Pfam" id="PF10373">
    <property type="entry name" value="EST1_DNA_bind"/>
    <property type="match status" value="1"/>
</dbReference>
<feature type="compositionally biased region" description="Low complexity" evidence="1">
    <location>
        <begin position="749"/>
        <end position="771"/>
    </location>
</feature>
<dbReference type="InterPro" id="IPR011990">
    <property type="entry name" value="TPR-like_helical_dom_sf"/>
</dbReference>
<feature type="compositionally biased region" description="Gly residues" evidence="1">
    <location>
        <begin position="1016"/>
        <end position="1025"/>
    </location>
</feature>
<accession>A0A1B9GQ74</accession>
<feature type="region of interest" description="Disordered" evidence="1">
    <location>
        <begin position="226"/>
        <end position="248"/>
    </location>
</feature>
<name>A0A1B9GQ74_9TREE</name>